<evidence type="ECO:0000259" key="13">
    <source>
        <dbReference type="PROSITE" id="PS50290"/>
    </source>
</evidence>
<protein>
    <recommendedName>
        <fullName evidence="12">Serine/threonine-protein kinase ATR</fullName>
        <ecNumber evidence="3">2.7.11.1</ecNumber>
    </recommendedName>
</protein>
<evidence type="ECO:0000256" key="2">
    <source>
        <dbReference type="ARBA" id="ARBA00010769"/>
    </source>
</evidence>
<evidence type="ECO:0000313" key="16">
    <source>
        <dbReference type="EMBL" id="JAC14020.1"/>
    </source>
</evidence>
<keyword evidence="7" id="KW-0227">DNA damage</keyword>
<dbReference type="InterPro" id="IPR016024">
    <property type="entry name" value="ARM-type_fold"/>
</dbReference>
<evidence type="ECO:0000256" key="7">
    <source>
        <dbReference type="ARBA" id="ARBA00022763"/>
    </source>
</evidence>
<dbReference type="SMART" id="SM00146">
    <property type="entry name" value="PI3Kc"/>
    <property type="match status" value="1"/>
</dbReference>
<feature type="domain" description="PI3K/PI4K catalytic" evidence="13">
    <location>
        <begin position="1276"/>
        <end position="1586"/>
    </location>
</feature>
<evidence type="ECO:0000256" key="8">
    <source>
        <dbReference type="ARBA" id="ARBA00022777"/>
    </source>
</evidence>
<dbReference type="InterPro" id="IPR056802">
    <property type="entry name" value="ATR-like_M-HEAT"/>
</dbReference>
<keyword evidence="8 16" id="KW-0418">Kinase</keyword>
<dbReference type="SMART" id="SM01343">
    <property type="entry name" value="FATC"/>
    <property type="match status" value="1"/>
</dbReference>
<proteinExistence type="evidence at transcript level"/>
<dbReference type="Pfam" id="PF02259">
    <property type="entry name" value="FAT"/>
    <property type="match status" value="1"/>
</dbReference>
<dbReference type="Gene3D" id="1.10.1070.11">
    <property type="entry name" value="Phosphatidylinositol 3-/4-kinase, catalytic domain"/>
    <property type="match status" value="1"/>
</dbReference>
<keyword evidence="11" id="KW-0539">Nucleus</keyword>
<dbReference type="GO" id="GO:0005524">
    <property type="term" value="F:ATP binding"/>
    <property type="evidence" value="ECO:0007669"/>
    <property type="project" value="UniProtKB-KW"/>
</dbReference>
<dbReference type="InterPro" id="IPR018936">
    <property type="entry name" value="PI3/4_kinase_CS"/>
</dbReference>
<dbReference type="EMBL" id="GBBI01004692">
    <property type="protein sequence ID" value="JAC14020.1"/>
    <property type="molecule type" value="mRNA"/>
</dbReference>
<dbReference type="Pfam" id="PF02260">
    <property type="entry name" value="FATC"/>
    <property type="match status" value="1"/>
</dbReference>
<name>A0A023EXP6_TRIIF</name>
<dbReference type="PROSITE" id="PS50290">
    <property type="entry name" value="PI3_4_KINASE_3"/>
    <property type="match status" value="1"/>
</dbReference>
<accession>A0A023EXP6</accession>
<dbReference type="GO" id="GO:0000077">
    <property type="term" value="P:DNA damage checkpoint signaling"/>
    <property type="evidence" value="ECO:0007669"/>
    <property type="project" value="TreeGrafter"/>
</dbReference>
<evidence type="ECO:0000256" key="12">
    <source>
        <dbReference type="ARBA" id="ARBA00024420"/>
    </source>
</evidence>
<feature type="domain" description="FATC" evidence="15">
    <location>
        <begin position="1591"/>
        <end position="1623"/>
    </location>
</feature>
<dbReference type="InterPro" id="IPR014009">
    <property type="entry name" value="PIK_FAT"/>
</dbReference>
<dbReference type="InterPro" id="IPR003152">
    <property type="entry name" value="FATC_dom"/>
</dbReference>
<dbReference type="InterPro" id="IPR050517">
    <property type="entry name" value="DDR_Repair_Kinase"/>
</dbReference>
<evidence type="ECO:0000256" key="10">
    <source>
        <dbReference type="ARBA" id="ARBA00023204"/>
    </source>
</evidence>
<dbReference type="InterPro" id="IPR011009">
    <property type="entry name" value="Kinase-like_dom_sf"/>
</dbReference>
<dbReference type="GO" id="GO:0005634">
    <property type="term" value="C:nucleus"/>
    <property type="evidence" value="ECO:0007669"/>
    <property type="project" value="UniProtKB-SubCell"/>
</dbReference>
<dbReference type="InterPro" id="IPR000403">
    <property type="entry name" value="PI3/4_kinase_cat_dom"/>
</dbReference>
<dbReference type="GO" id="GO:0000723">
    <property type="term" value="P:telomere maintenance"/>
    <property type="evidence" value="ECO:0007669"/>
    <property type="project" value="TreeGrafter"/>
</dbReference>
<keyword evidence="9" id="KW-0067">ATP-binding</keyword>
<reference evidence="16" key="1">
    <citation type="journal article" date="2014" name="PLoS Negl. Trop. Dis.">
        <title>An updated insight into the Sialotranscriptome of Triatoma infestans: developmental stage and geographic variations.</title>
        <authorList>
            <person name="Schwarz A."/>
            <person name="Medrano-Mercado N."/>
            <person name="Schaub G.A."/>
            <person name="Struchiner C.J."/>
            <person name="Bargues M.D."/>
            <person name="Levy M.Z."/>
            <person name="Ribeiro J.M."/>
        </authorList>
    </citation>
    <scope>NUCLEOTIDE SEQUENCE</scope>
    <source>
        <strain evidence="16">Chile</strain>
        <tissue evidence="16">Salivary glands</tissue>
    </source>
</reference>
<dbReference type="PROSITE" id="PS51190">
    <property type="entry name" value="FATC"/>
    <property type="match status" value="1"/>
</dbReference>
<dbReference type="PANTHER" id="PTHR11139">
    <property type="entry name" value="ATAXIA TELANGIECTASIA MUTATED ATM -RELATED"/>
    <property type="match status" value="1"/>
</dbReference>
<organism evidence="16">
    <name type="scientific">Triatoma infestans</name>
    <name type="common">Assassin bug</name>
    <dbReference type="NCBI Taxonomy" id="30076"/>
    <lineage>
        <taxon>Eukaryota</taxon>
        <taxon>Metazoa</taxon>
        <taxon>Ecdysozoa</taxon>
        <taxon>Arthropoda</taxon>
        <taxon>Hexapoda</taxon>
        <taxon>Insecta</taxon>
        <taxon>Pterygota</taxon>
        <taxon>Neoptera</taxon>
        <taxon>Paraneoptera</taxon>
        <taxon>Hemiptera</taxon>
        <taxon>Heteroptera</taxon>
        <taxon>Panheteroptera</taxon>
        <taxon>Cimicomorpha</taxon>
        <taxon>Reduviidae</taxon>
        <taxon>Triatominae</taxon>
        <taxon>Triatoma</taxon>
    </lineage>
</organism>
<dbReference type="SUPFAM" id="SSF56112">
    <property type="entry name" value="Protein kinase-like (PK-like)"/>
    <property type="match status" value="1"/>
</dbReference>
<evidence type="ECO:0000256" key="5">
    <source>
        <dbReference type="ARBA" id="ARBA00022679"/>
    </source>
</evidence>
<keyword evidence="10" id="KW-0234">DNA repair</keyword>
<keyword evidence="6" id="KW-0547">Nucleotide-binding</keyword>
<evidence type="ECO:0000256" key="1">
    <source>
        <dbReference type="ARBA" id="ARBA00004123"/>
    </source>
</evidence>
<dbReference type="GO" id="GO:0005694">
    <property type="term" value="C:chromosome"/>
    <property type="evidence" value="ECO:0007669"/>
    <property type="project" value="TreeGrafter"/>
</dbReference>
<evidence type="ECO:0000256" key="9">
    <source>
        <dbReference type="ARBA" id="ARBA00022840"/>
    </source>
</evidence>
<dbReference type="CDD" id="cd00892">
    <property type="entry name" value="PIKKc_ATR"/>
    <property type="match status" value="1"/>
</dbReference>
<dbReference type="GO" id="GO:0006281">
    <property type="term" value="P:DNA repair"/>
    <property type="evidence" value="ECO:0007669"/>
    <property type="project" value="UniProtKB-KW"/>
</dbReference>
<evidence type="ECO:0000256" key="6">
    <source>
        <dbReference type="ARBA" id="ARBA00022741"/>
    </source>
</evidence>
<dbReference type="Pfam" id="PF25030">
    <property type="entry name" value="M-HEAT_ATR"/>
    <property type="match status" value="1"/>
</dbReference>
<dbReference type="InterPro" id="IPR057564">
    <property type="entry name" value="HEAT_ATR"/>
</dbReference>
<dbReference type="SUPFAM" id="SSF48371">
    <property type="entry name" value="ARM repeat"/>
    <property type="match status" value="1"/>
</dbReference>
<keyword evidence="5" id="KW-0808">Transferase</keyword>
<feature type="domain" description="FAT" evidence="14">
    <location>
        <begin position="605"/>
        <end position="1165"/>
    </location>
</feature>
<sequence length="1623" mass="187246">INQLAIMLDVSVQDLITSNFHIIFTCIYFNTERKSTSQAWNLLLRLAKNDLKTLLYCNGQKLMSKVFMNFHNPIKVIRFMMFLLDDKSDSMKMLEENVNGALTFVGSKLTTPATPRNVITKCLKVPIYLMKTLDAQFLDKMKVKLLSTLRTVLPLYYDRYPHLCMLAWMLFVYRTDLTFLGSNLTTIFLELLKLFSMFPVDVSNIFYYLVVKNKESFSDYFPALYFVPDHKLKRMHQVWLVIQKSLERTLPVSNTIRRALGYVNCDYIESRISALSFLQLELTKNRDRLHALALKSETLDPLFEDIVDCLMENIQLNNVAVKTACARCLGELGAIDPSRFKHCMEKRLFNSYKIETDEFAYICINSLLKELHKSKKSFFVNTIASTIQELLKLYLKGDVEHKTKFLSRFSVNDRYILEPLTSTRHNFRAVSETTVTSEVLNSPLTFQTPLRWAYSWASKLVSILPKGFAKNVFTVCLSCMNMDILFCEAILPYIVLEAWKCCPNECCQLLEKGFKCILRLEPDLHCVISPSKIMLKKKSTLSINGDAVLGREKCIQIVYDILDFLFTALIDTQYYQLSLRERTDESYKNLIAALEGFLSSFPLSSLSWKAYTQKCYYRSLFYLERDLAEEKKECKNLLPLKSIFTKLNDIDSLFGITNKLRGTLSSEATMLNDVVSGHLEDVVGAYERMAQKYSSTAYFRGLIQCYLNINQPFVALQLSKSFLNEKIYIDHTIYSEYIESLWAAGKFEEASEMLGNLRPEMKDGWSWTIDNVAVMDLIRKGQYGPARQKLNNVYIRLINDLTLIKNSSVGTYCQGYDIIVNLHVAYEMEKFVDIIELTNRKCRIRQLDDFHQNLKIRSDLVRCFGGHVQEVLSCREKMFRLASHIANKNQIRNIELYFRKSLGDVVVQLARLARKNDNVHVACTKLSVAEEFGVSKYFIEKAKYHRAKRETEAAIMVLKQGIDDLQKDAPLADPIAALIAKAKLLIAKYNEENMNVDYNECVKNYTEAIKTYNLEKSYVYLANFLYKAYQEDHEADKTSSKRDRQVESAKNFSKSLLYGCKYVYQSMSCLLNLWLDFGARFMREANKPEPCTIGRAATMDDFNRIMTTNVKQLPSYLFMTSFSLILARVNHEATLCYKMLQKIIIKIIRDYPQQAMWTVISYHNSSDEGHKVRITEVLTELQAMNIEDLNKFIKAFLTLVNLLIRVCSKKVCNKGTVPIESIAKNLKQMKVLRGTEVMIPIQKCRTISLPNYKYCQGGLGSEHNPFPTELVYFADVKTDVLIMHSIQRPKKLDFIGSDGQIYPMLCKSMDDLRLDSRIMEFNSLVNMCLARHPTSHDRNLHIRTYSVVPLNYECGLIEWLHNLVTLKSAIQRTYKKVGISLMTSKEIQEFITGPKEQLEPKLKFFHTVLLPKHPPILHKWFFEQFSKAHSWYLARRAFVHSCAVMSIIGHIIGLGDRHGENILIDTTNGEVVHVDFNCVFDKGEGFAYPEVVPFRLTQNMVHAFGTTGVEGAFIRCCEIVSKVTRAKSDQLLSIMKPFLYYDVQSYSHSVNTEWAYFKQDQDVNERALRNILFMQKKLLGAVRLEGGVMTEAFSVEGQVRCLVNEAMNPANLCRMYYGWASYL</sequence>
<evidence type="ECO:0000256" key="11">
    <source>
        <dbReference type="ARBA" id="ARBA00023242"/>
    </source>
</evidence>
<dbReference type="Pfam" id="PF00454">
    <property type="entry name" value="PI3_PI4_kinase"/>
    <property type="match status" value="1"/>
</dbReference>
<dbReference type="Pfam" id="PF23593">
    <property type="entry name" value="HEAT_ATR"/>
    <property type="match status" value="1"/>
</dbReference>
<evidence type="ECO:0000259" key="15">
    <source>
        <dbReference type="PROSITE" id="PS51190"/>
    </source>
</evidence>
<dbReference type="InterPro" id="IPR003151">
    <property type="entry name" value="PIK-rel_kinase_FAT"/>
</dbReference>
<dbReference type="Gene3D" id="3.30.1010.10">
    <property type="entry name" value="Phosphatidylinositol 3-kinase Catalytic Subunit, Chain A, domain 4"/>
    <property type="match status" value="1"/>
</dbReference>
<feature type="non-terminal residue" evidence="16">
    <location>
        <position position="1"/>
    </location>
</feature>
<comment type="subcellular location">
    <subcellularLocation>
        <location evidence="1">Nucleus</location>
    </subcellularLocation>
</comment>
<dbReference type="PANTHER" id="PTHR11139:SF69">
    <property type="entry name" value="SERINE_THREONINE-PROTEIN KINASE ATR"/>
    <property type="match status" value="1"/>
</dbReference>
<dbReference type="GO" id="GO:0004674">
    <property type="term" value="F:protein serine/threonine kinase activity"/>
    <property type="evidence" value="ECO:0007669"/>
    <property type="project" value="UniProtKB-KW"/>
</dbReference>
<dbReference type="PROSITE" id="PS51189">
    <property type="entry name" value="FAT"/>
    <property type="match status" value="1"/>
</dbReference>
<dbReference type="EC" id="2.7.11.1" evidence="3"/>
<dbReference type="PROSITE" id="PS00916">
    <property type="entry name" value="PI3_4_KINASE_2"/>
    <property type="match status" value="1"/>
</dbReference>
<comment type="similarity">
    <text evidence="2">Belongs to the PI3/PI4-kinase family. ATM subfamily.</text>
</comment>
<keyword evidence="4" id="KW-0723">Serine/threonine-protein kinase</keyword>
<dbReference type="InterPro" id="IPR036940">
    <property type="entry name" value="PI3/4_kinase_cat_sf"/>
</dbReference>
<evidence type="ECO:0000256" key="4">
    <source>
        <dbReference type="ARBA" id="ARBA00022527"/>
    </source>
</evidence>
<evidence type="ECO:0000256" key="3">
    <source>
        <dbReference type="ARBA" id="ARBA00012513"/>
    </source>
</evidence>
<evidence type="ECO:0000259" key="14">
    <source>
        <dbReference type="PROSITE" id="PS51189"/>
    </source>
</evidence>